<dbReference type="InterPro" id="IPR003594">
    <property type="entry name" value="HATPase_dom"/>
</dbReference>
<name>A0A841KQG2_9FIRM</name>
<dbReference type="EC" id="2.7.13.3" evidence="3"/>
<dbReference type="Gene3D" id="3.30.450.40">
    <property type="match status" value="1"/>
</dbReference>
<dbReference type="GO" id="GO:0000155">
    <property type="term" value="F:phosphorelay sensor kinase activity"/>
    <property type="evidence" value="ECO:0007669"/>
    <property type="project" value="InterPro"/>
</dbReference>
<sequence>MVIELMNSLMNRGAIIIILAFLLSKSSLFKKLVLKKDITYLEKIAMGILFGIFGIIGTYSGIPVKGAIANSRVIGVFVGGWLGGPVVGILSGVIAGGHRWAIDIGGFTAVACAVSTIVEGAISGYGSRLVKDLKTSWLGALVLGAAAEIIQMIIILVVAKPFPDALNLVELIWFPMVFVNSIGISIFIAMTQNIFIEHERIGAAQAHLALKIANETLPVLRKGFHMDSIKRTAEIIYEMTNVAAVAITDTEHILAHIGEASDHHLTGSPILTQITKDVIDSGAYRVARTPAEIDCNEKECKLLSAVIVPLFDRDRVAGTLKLYKSDKLGITSTDIQLALGLAQLFSTQIELSKLEYQNKLLAKAELRALQAQINPHFLFNALNTIASFIRTKPEEARELIIHLSDYFRQSLQFNSGDIDLMREIKNIESYLALERARFGEKLKIIYEIPENIVCVIPPLILQPVVENAVKHGIFNKAEGGTVIIRAIDKKEYVELIVEDDGIGMDQDKLQGLLKEERNTNHIGLMNVNKRLKTKYGAEYCLSIASQVGLGTTVKMVIPKDKY</sequence>
<dbReference type="Pfam" id="PF07694">
    <property type="entry name" value="5TM-5TMR_LYT"/>
    <property type="match status" value="1"/>
</dbReference>
<feature type="transmembrane region" description="Helical" evidence="14">
    <location>
        <begin position="100"/>
        <end position="125"/>
    </location>
</feature>
<evidence type="ECO:0000259" key="16">
    <source>
        <dbReference type="SMART" id="SM00387"/>
    </source>
</evidence>
<feature type="transmembrane region" description="Helical" evidence="14">
    <location>
        <begin position="171"/>
        <end position="190"/>
    </location>
</feature>
<dbReference type="InterPro" id="IPR036890">
    <property type="entry name" value="HATPase_C_sf"/>
</dbReference>
<dbReference type="EMBL" id="JACHEN010000009">
    <property type="protein sequence ID" value="MBB6215667.1"/>
    <property type="molecule type" value="Genomic_DNA"/>
</dbReference>
<keyword evidence="13 14" id="KW-0472">Membrane</keyword>
<evidence type="ECO:0000256" key="10">
    <source>
        <dbReference type="ARBA" id="ARBA00022840"/>
    </source>
</evidence>
<feature type="transmembrane region" description="Helical" evidence="14">
    <location>
        <begin position="137"/>
        <end position="159"/>
    </location>
</feature>
<keyword evidence="11 14" id="KW-1133">Transmembrane helix</keyword>
<evidence type="ECO:0000313" key="18">
    <source>
        <dbReference type="Proteomes" id="UP000579281"/>
    </source>
</evidence>
<dbReference type="Pfam" id="PF02518">
    <property type="entry name" value="HATPase_c"/>
    <property type="match status" value="1"/>
</dbReference>
<dbReference type="InterPro" id="IPR003018">
    <property type="entry name" value="GAF"/>
</dbReference>
<dbReference type="GO" id="GO:0071555">
    <property type="term" value="P:cell wall organization"/>
    <property type="evidence" value="ECO:0007669"/>
    <property type="project" value="InterPro"/>
</dbReference>
<protein>
    <recommendedName>
        <fullName evidence="3">histidine kinase</fullName>
        <ecNumber evidence="3">2.7.13.3</ecNumber>
    </recommendedName>
</protein>
<reference evidence="17 18" key="1">
    <citation type="submission" date="2020-08" db="EMBL/GenBank/DDBJ databases">
        <title>Genomic Encyclopedia of Type Strains, Phase IV (KMG-IV): sequencing the most valuable type-strain genomes for metagenomic binning, comparative biology and taxonomic classification.</title>
        <authorList>
            <person name="Goeker M."/>
        </authorList>
    </citation>
    <scope>NUCLEOTIDE SEQUENCE [LARGE SCALE GENOMIC DNA]</scope>
    <source>
        <strain evidence="17 18">DSM 103526</strain>
    </source>
</reference>
<evidence type="ECO:0000256" key="14">
    <source>
        <dbReference type="SAM" id="Phobius"/>
    </source>
</evidence>
<evidence type="ECO:0000256" key="3">
    <source>
        <dbReference type="ARBA" id="ARBA00012438"/>
    </source>
</evidence>
<dbReference type="InterPro" id="IPR011620">
    <property type="entry name" value="Sig_transdc_His_kinase_LytS_TM"/>
</dbReference>
<dbReference type="SMART" id="SM00387">
    <property type="entry name" value="HATPase_c"/>
    <property type="match status" value="1"/>
</dbReference>
<dbReference type="AlphaFoldDB" id="A0A841KQG2"/>
<comment type="caution">
    <text evidence="17">The sequence shown here is derived from an EMBL/GenBank/DDBJ whole genome shotgun (WGS) entry which is preliminary data.</text>
</comment>
<evidence type="ECO:0000256" key="2">
    <source>
        <dbReference type="ARBA" id="ARBA00004651"/>
    </source>
</evidence>
<evidence type="ECO:0000256" key="9">
    <source>
        <dbReference type="ARBA" id="ARBA00022777"/>
    </source>
</evidence>
<keyword evidence="12" id="KW-0902">Two-component regulatory system</keyword>
<dbReference type="InterPro" id="IPR029016">
    <property type="entry name" value="GAF-like_dom_sf"/>
</dbReference>
<evidence type="ECO:0000256" key="12">
    <source>
        <dbReference type="ARBA" id="ARBA00023012"/>
    </source>
</evidence>
<evidence type="ECO:0000256" key="1">
    <source>
        <dbReference type="ARBA" id="ARBA00000085"/>
    </source>
</evidence>
<keyword evidence="7 14" id="KW-0812">Transmembrane</keyword>
<comment type="subcellular location">
    <subcellularLocation>
        <location evidence="2">Cell membrane</location>
        <topology evidence="2">Multi-pass membrane protein</topology>
    </subcellularLocation>
</comment>
<evidence type="ECO:0000256" key="4">
    <source>
        <dbReference type="ARBA" id="ARBA00022475"/>
    </source>
</evidence>
<dbReference type="GO" id="GO:0005886">
    <property type="term" value="C:plasma membrane"/>
    <property type="evidence" value="ECO:0007669"/>
    <property type="project" value="UniProtKB-SubCell"/>
</dbReference>
<accession>A0A841KQG2</accession>
<feature type="domain" description="GAF" evidence="15">
    <location>
        <begin position="224"/>
        <end position="359"/>
    </location>
</feature>
<dbReference type="Proteomes" id="UP000579281">
    <property type="component" value="Unassembled WGS sequence"/>
</dbReference>
<proteinExistence type="predicted"/>
<evidence type="ECO:0000256" key="6">
    <source>
        <dbReference type="ARBA" id="ARBA00022679"/>
    </source>
</evidence>
<evidence type="ECO:0000313" key="17">
    <source>
        <dbReference type="EMBL" id="MBB6215667.1"/>
    </source>
</evidence>
<dbReference type="SMART" id="SM00065">
    <property type="entry name" value="GAF"/>
    <property type="match status" value="1"/>
</dbReference>
<evidence type="ECO:0000259" key="15">
    <source>
        <dbReference type="SMART" id="SM00065"/>
    </source>
</evidence>
<dbReference type="PANTHER" id="PTHR34220">
    <property type="entry name" value="SENSOR HISTIDINE KINASE YPDA"/>
    <property type="match status" value="1"/>
</dbReference>
<evidence type="ECO:0000256" key="11">
    <source>
        <dbReference type="ARBA" id="ARBA00022989"/>
    </source>
</evidence>
<feature type="transmembrane region" description="Helical" evidence="14">
    <location>
        <begin position="74"/>
        <end position="94"/>
    </location>
</feature>
<feature type="transmembrane region" description="Helical" evidence="14">
    <location>
        <begin position="44"/>
        <end position="62"/>
    </location>
</feature>
<dbReference type="GO" id="GO:0005524">
    <property type="term" value="F:ATP binding"/>
    <property type="evidence" value="ECO:0007669"/>
    <property type="project" value="UniProtKB-KW"/>
</dbReference>
<keyword evidence="10" id="KW-0067">ATP-binding</keyword>
<keyword evidence="8" id="KW-0547">Nucleotide-binding</keyword>
<dbReference type="InterPro" id="IPR050640">
    <property type="entry name" value="Bact_2-comp_sensor_kinase"/>
</dbReference>
<evidence type="ECO:0000256" key="5">
    <source>
        <dbReference type="ARBA" id="ARBA00022553"/>
    </source>
</evidence>
<gene>
    <name evidence="17" type="ORF">HNQ80_001756</name>
</gene>
<keyword evidence="18" id="KW-1185">Reference proteome</keyword>
<dbReference type="PANTHER" id="PTHR34220:SF7">
    <property type="entry name" value="SENSOR HISTIDINE KINASE YPDA"/>
    <property type="match status" value="1"/>
</dbReference>
<dbReference type="SUPFAM" id="SSF55874">
    <property type="entry name" value="ATPase domain of HSP90 chaperone/DNA topoisomerase II/histidine kinase"/>
    <property type="match status" value="1"/>
</dbReference>
<keyword evidence="9 17" id="KW-0418">Kinase</keyword>
<dbReference type="Gene3D" id="3.30.565.10">
    <property type="entry name" value="Histidine kinase-like ATPase, C-terminal domain"/>
    <property type="match status" value="1"/>
</dbReference>
<keyword evidence="6 17" id="KW-0808">Transferase</keyword>
<dbReference type="Pfam" id="PF06580">
    <property type="entry name" value="His_kinase"/>
    <property type="match status" value="1"/>
</dbReference>
<comment type="catalytic activity">
    <reaction evidence="1">
        <text>ATP + protein L-histidine = ADP + protein N-phospho-L-histidine.</text>
        <dbReference type="EC" id="2.7.13.3"/>
    </reaction>
</comment>
<evidence type="ECO:0000256" key="8">
    <source>
        <dbReference type="ARBA" id="ARBA00022741"/>
    </source>
</evidence>
<evidence type="ECO:0000256" key="13">
    <source>
        <dbReference type="ARBA" id="ARBA00023136"/>
    </source>
</evidence>
<keyword evidence="4" id="KW-1003">Cell membrane</keyword>
<dbReference type="SUPFAM" id="SSF55781">
    <property type="entry name" value="GAF domain-like"/>
    <property type="match status" value="1"/>
</dbReference>
<evidence type="ECO:0000256" key="7">
    <source>
        <dbReference type="ARBA" id="ARBA00022692"/>
    </source>
</evidence>
<organism evidence="17 18">
    <name type="scientific">Anaerosolibacter carboniphilus</name>
    <dbReference type="NCBI Taxonomy" id="1417629"/>
    <lineage>
        <taxon>Bacteria</taxon>
        <taxon>Bacillati</taxon>
        <taxon>Bacillota</taxon>
        <taxon>Clostridia</taxon>
        <taxon>Peptostreptococcales</taxon>
        <taxon>Thermotaleaceae</taxon>
        <taxon>Anaerosolibacter</taxon>
    </lineage>
</organism>
<keyword evidence="5" id="KW-0597">Phosphoprotein</keyword>
<dbReference type="InterPro" id="IPR010559">
    <property type="entry name" value="Sig_transdc_His_kin_internal"/>
</dbReference>
<feature type="domain" description="Histidine kinase/HSP90-like ATPase" evidence="16">
    <location>
        <begin position="456"/>
        <end position="561"/>
    </location>
</feature>